<evidence type="ECO:0000313" key="6">
    <source>
        <dbReference type="WBParaSite" id="jg12856"/>
    </source>
</evidence>
<dbReference type="Pfam" id="PF00012">
    <property type="entry name" value="HSP70"/>
    <property type="match status" value="2"/>
</dbReference>
<dbReference type="PRINTS" id="PR00301">
    <property type="entry name" value="HEATSHOCK70"/>
</dbReference>
<dbReference type="Proteomes" id="UP000887574">
    <property type="component" value="Unplaced"/>
</dbReference>
<dbReference type="GO" id="GO:0006950">
    <property type="term" value="P:response to stress"/>
    <property type="evidence" value="ECO:0007669"/>
    <property type="project" value="UniProtKB-ARBA"/>
</dbReference>
<dbReference type="SUPFAM" id="SSF53067">
    <property type="entry name" value="Actin-like ATPase domain"/>
    <property type="match status" value="4"/>
</dbReference>
<keyword evidence="5" id="KW-1185">Reference proteome</keyword>
<dbReference type="SUPFAM" id="SSF100920">
    <property type="entry name" value="Heat shock protein 70kD (HSP70), peptide-binding domain"/>
    <property type="match status" value="1"/>
</dbReference>
<evidence type="ECO:0000256" key="4">
    <source>
        <dbReference type="SAM" id="MobiDB-lite"/>
    </source>
</evidence>
<dbReference type="Gene3D" id="3.90.640.10">
    <property type="entry name" value="Actin, Chain A, domain 4"/>
    <property type="match status" value="2"/>
</dbReference>
<evidence type="ECO:0000313" key="5">
    <source>
        <dbReference type="Proteomes" id="UP000887574"/>
    </source>
</evidence>
<protein>
    <submittedName>
        <fullName evidence="6">Uncharacterized protein</fullName>
    </submittedName>
</protein>
<evidence type="ECO:0000256" key="1">
    <source>
        <dbReference type="ARBA" id="ARBA00007381"/>
    </source>
</evidence>
<sequence>MTSNLENTVYDMKRLVGKRLTNANVQNNLKYWPFKVVSGELGRPLIEVRHQGVIVQKRAEDISAEVLKKMCHNAQLVLRCPVKKAVITVPAYFDQAQKAATITAANKAGLRVLELITEPAAAAFAYGFDNKECNNCTLLFRVVGLGGDTNLGGRDIDNSLLTYFENKIKAKCEELKVCLSSSSQDSIYLGDLFADVEDDLVMNCQTFAEICAPLFQKTIDITKKTIEDAGLKPDDIDEILLVGGSSRIPKLQQMLTSLFQNKKLNTSINLDEAVAYGAALRAAQLSKNEGSSGPNIVLVEATPLSLGIAISGDRFTAVIPQNSIIEVYEAGSVLVEINFDLNKNGLLKVTASHGDRIQTLELDYTIEREDYQTIDDARYLAEQNKEKDSQEYELVSGFVDLDVDLEKARFQLSQPLSLSMAQKEMVLSKCNAVEKWAKEKRDSANIQQVKDLRKEFAEFCKSMFEKRYVPSIVTVKRGKRLIGLPALNTIPSNIIFDACQMNVGSHPTNQPVSWHANSTNYQYTLKDANNEHILRQQEVIAMVLDHLKTVVAEKQLGCVVQKAVICVPSFADNLYRSTVMQAAEIAGFKEVRLLNQSTAVAMAFKMDHLGVASSSSTHKKPAADIKFAVVNIGANCTEASVFNIRAVDGQVQLLSTFGDANVGGEHFTNCLVEVVLGHLHKRPNKDENMLSNKKSIKIVRDACEKAKIDLSSFSETGIFIDIFGTEYDVDKFRRVEFEASCSSSFEQVEDIIAKGLSPHSHQISSLLLVGGASRMPKIKHIVAKYISSECQLVTGIVAEEAAVIGTAVQASLLTGHSTLAHAFVHDFAYKSVFAVLPEVRIKILDRCNPIPTIRTRQPNICTAERQELAVQLITDTNEMLGTLSLKTKSSLWVNLDSNGINFINFIQPHSQPQLAQYPSLFKPNGSDLQQAKLRIQQYMEGISNTKSDFAPKQICPKEGVEHKKPSILEQLEQKRKEKEEEKNRKGAIQAILDQQVKEFEEQTKARRQKQAIDKWEQEHSAMQTKKHMEAMPLLLLYPWSGCP</sequence>
<dbReference type="PANTHER" id="PTHR19375">
    <property type="entry name" value="HEAT SHOCK PROTEIN 70KDA"/>
    <property type="match status" value="1"/>
</dbReference>
<dbReference type="PROSITE" id="PS01036">
    <property type="entry name" value="HSP70_3"/>
    <property type="match status" value="1"/>
</dbReference>
<keyword evidence="2" id="KW-0547">Nucleotide-binding</keyword>
<dbReference type="InterPro" id="IPR013126">
    <property type="entry name" value="Hsp_70_fam"/>
</dbReference>
<comment type="similarity">
    <text evidence="1">Belongs to the heat shock protein 70 family.</text>
</comment>
<accession>A0A915CVN6</accession>
<dbReference type="InterPro" id="IPR043129">
    <property type="entry name" value="ATPase_NBD"/>
</dbReference>
<keyword evidence="3" id="KW-0067">ATP-binding</keyword>
<dbReference type="WBParaSite" id="jg12856">
    <property type="protein sequence ID" value="jg12856"/>
    <property type="gene ID" value="jg12856"/>
</dbReference>
<dbReference type="InterPro" id="IPR029047">
    <property type="entry name" value="HSP70_peptide-bd_sf"/>
</dbReference>
<name>A0A915CVN6_9BILA</name>
<feature type="region of interest" description="Disordered" evidence="4">
    <location>
        <begin position="1001"/>
        <end position="1020"/>
    </location>
</feature>
<dbReference type="Gene3D" id="3.30.30.30">
    <property type="match status" value="2"/>
</dbReference>
<dbReference type="GO" id="GO:0005524">
    <property type="term" value="F:ATP binding"/>
    <property type="evidence" value="ECO:0007669"/>
    <property type="project" value="UniProtKB-KW"/>
</dbReference>
<dbReference type="Gene3D" id="3.30.420.40">
    <property type="match status" value="4"/>
</dbReference>
<dbReference type="AlphaFoldDB" id="A0A915CVN6"/>
<evidence type="ECO:0000256" key="2">
    <source>
        <dbReference type="ARBA" id="ARBA00022741"/>
    </source>
</evidence>
<dbReference type="GO" id="GO:0140662">
    <property type="term" value="F:ATP-dependent protein folding chaperone"/>
    <property type="evidence" value="ECO:0007669"/>
    <property type="project" value="InterPro"/>
</dbReference>
<dbReference type="FunFam" id="3.30.30.30:FF:000001">
    <property type="entry name" value="heat shock 70 kDa protein-like"/>
    <property type="match status" value="1"/>
</dbReference>
<evidence type="ECO:0000256" key="3">
    <source>
        <dbReference type="ARBA" id="ARBA00022840"/>
    </source>
</evidence>
<reference evidence="6" key="1">
    <citation type="submission" date="2022-11" db="UniProtKB">
        <authorList>
            <consortium name="WormBaseParasite"/>
        </authorList>
    </citation>
    <scope>IDENTIFICATION</scope>
</reference>
<organism evidence="5 6">
    <name type="scientific">Ditylenchus dipsaci</name>
    <dbReference type="NCBI Taxonomy" id="166011"/>
    <lineage>
        <taxon>Eukaryota</taxon>
        <taxon>Metazoa</taxon>
        <taxon>Ecdysozoa</taxon>
        <taxon>Nematoda</taxon>
        <taxon>Chromadorea</taxon>
        <taxon>Rhabditida</taxon>
        <taxon>Tylenchina</taxon>
        <taxon>Tylenchomorpha</taxon>
        <taxon>Sphaerularioidea</taxon>
        <taxon>Anguinidae</taxon>
        <taxon>Anguininae</taxon>
        <taxon>Ditylenchus</taxon>
    </lineage>
</organism>
<dbReference type="InterPro" id="IPR018181">
    <property type="entry name" value="Heat_shock_70_CS"/>
</dbReference>
<feature type="compositionally biased region" description="Basic and acidic residues" evidence="4">
    <location>
        <begin position="1001"/>
        <end position="1019"/>
    </location>
</feature>
<proteinExistence type="inferred from homology"/>